<evidence type="ECO:0008006" key="5">
    <source>
        <dbReference type="Google" id="ProtNLM"/>
    </source>
</evidence>
<gene>
    <name evidence="3" type="ORF">HY29_14920</name>
</gene>
<feature type="region of interest" description="Disordered" evidence="1">
    <location>
        <begin position="171"/>
        <end position="191"/>
    </location>
</feature>
<comment type="caution">
    <text evidence="3">The sequence shown here is derived from an EMBL/GenBank/DDBJ whole genome shotgun (WGS) entry which is preliminary data.</text>
</comment>
<evidence type="ECO:0000256" key="1">
    <source>
        <dbReference type="SAM" id="MobiDB-lite"/>
    </source>
</evidence>
<dbReference type="OrthoDB" id="7618664at2"/>
<sequence>MTENKPGAADYQYAPPERKSRKLWWIVGGIVLALVLLGTCVRGGVSLFQALSDRSEASRDFAERVMEEGVPPPDDPIYSRRLDVTQAEIDEVDRYIRSFGQVTEYGVPGCNMRTSADIDKDKSGTFADCTLTIETEQSPGIVTIDWVKDDAVWKVLGLNVWFSDESVLADQADPADTQAEDPSAPAETDTE</sequence>
<dbReference type="PATRIC" id="fig|1280946.3.peg.1993"/>
<evidence type="ECO:0000256" key="2">
    <source>
        <dbReference type="SAM" id="Phobius"/>
    </source>
</evidence>
<evidence type="ECO:0000313" key="4">
    <source>
        <dbReference type="Proteomes" id="UP000027037"/>
    </source>
</evidence>
<dbReference type="Proteomes" id="UP000027037">
    <property type="component" value="Unassembled WGS sequence"/>
</dbReference>
<protein>
    <recommendedName>
        <fullName evidence="5">DUF4878 domain-containing protein</fullName>
    </recommendedName>
</protein>
<name>A0A062U1W8_9PROT</name>
<organism evidence="3 4">
    <name type="scientific">Hyphomonas beringensis</name>
    <dbReference type="NCBI Taxonomy" id="1280946"/>
    <lineage>
        <taxon>Bacteria</taxon>
        <taxon>Pseudomonadati</taxon>
        <taxon>Pseudomonadota</taxon>
        <taxon>Alphaproteobacteria</taxon>
        <taxon>Hyphomonadales</taxon>
        <taxon>Hyphomonadaceae</taxon>
        <taxon>Hyphomonas</taxon>
    </lineage>
</organism>
<dbReference type="AlphaFoldDB" id="A0A062U1W8"/>
<reference evidence="3 4" key="1">
    <citation type="journal article" date="2014" name="Antonie Van Leeuwenhoek">
        <title>Hyphomonas beringensis sp. nov. and Hyphomonas chukchiensis sp. nov., isolated from surface seawater of the Bering Sea and Chukchi Sea.</title>
        <authorList>
            <person name="Li C."/>
            <person name="Lai Q."/>
            <person name="Li G."/>
            <person name="Dong C."/>
            <person name="Wang J."/>
            <person name="Liao Y."/>
            <person name="Shao Z."/>
        </authorList>
    </citation>
    <scope>NUCLEOTIDE SEQUENCE [LARGE SCALE GENOMIC DNA]</scope>
    <source>
        <strain evidence="3 4">25B14_1</strain>
    </source>
</reference>
<accession>A0A062U1W8</accession>
<dbReference type="EMBL" id="AWFF01000039">
    <property type="protein sequence ID" value="KCZ54326.1"/>
    <property type="molecule type" value="Genomic_DNA"/>
</dbReference>
<keyword evidence="2" id="KW-1133">Transmembrane helix</keyword>
<dbReference type="RefSeq" id="WP_034796370.1">
    <property type="nucleotide sequence ID" value="NZ_AWFF01000039.1"/>
</dbReference>
<evidence type="ECO:0000313" key="3">
    <source>
        <dbReference type="EMBL" id="KCZ54326.1"/>
    </source>
</evidence>
<keyword evidence="2" id="KW-0812">Transmembrane</keyword>
<keyword evidence="2" id="KW-0472">Membrane</keyword>
<proteinExistence type="predicted"/>
<feature type="transmembrane region" description="Helical" evidence="2">
    <location>
        <begin position="23"/>
        <end position="45"/>
    </location>
</feature>
<keyword evidence="4" id="KW-1185">Reference proteome</keyword>